<name>A0A8J4Q413_9MYCE</name>
<feature type="region of interest" description="Disordered" evidence="1">
    <location>
        <begin position="49"/>
        <end position="79"/>
    </location>
</feature>
<evidence type="ECO:0000313" key="2">
    <source>
        <dbReference type="EMBL" id="KAF2078382.1"/>
    </source>
</evidence>
<gene>
    <name evidence="2" type="ORF">CYY_000365</name>
</gene>
<evidence type="ECO:0000313" key="3">
    <source>
        <dbReference type="Proteomes" id="UP000695562"/>
    </source>
</evidence>
<organism evidence="2 3">
    <name type="scientific">Polysphondylium violaceum</name>
    <dbReference type="NCBI Taxonomy" id="133409"/>
    <lineage>
        <taxon>Eukaryota</taxon>
        <taxon>Amoebozoa</taxon>
        <taxon>Evosea</taxon>
        <taxon>Eumycetozoa</taxon>
        <taxon>Dictyostelia</taxon>
        <taxon>Dictyosteliales</taxon>
        <taxon>Dictyosteliaceae</taxon>
        <taxon>Polysphondylium</taxon>
    </lineage>
</organism>
<dbReference type="OrthoDB" id="16729at2759"/>
<sequence>MSQTENLNISIDELESRVDRLEFLLMGCQPNSNDPLLRLALPSLSSNLKKTKPRSSLLGSASSPASLSSSSSTAPSSSSTETICESLEKYKGVLNKLKSENEVINNFISLYKSNESLFNGIVDNDTLLNSVEKLSLILSAEEDIRLVARNLQKLSELEKFIHTNCMDEVPSLIEKIRPIDALNLEQEAIAIQLNKVLEEKIQSYNDIIHDLSSRFAYWDYMISEWEKKYQ</sequence>
<dbReference type="GO" id="GO:0061640">
    <property type="term" value="P:cytoskeleton-dependent cytokinesis"/>
    <property type="evidence" value="ECO:0007669"/>
    <property type="project" value="InterPro"/>
</dbReference>
<dbReference type="InterPro" id="IPR009991">
    <property type="entry name" value="DCTN3"/>
</dbReference>
<comment type="caution">
    <text evidence="2">The sequence shown here is derived from an EMBL/GenBank/DDBJ whole genome shotgun (WGS) entry which is preliminary data.</text>
</comment>
<dbReference type="EMBL" id="AJWJ01000006">
    <property type="protein sequence ID" value="KAF2078382.1"/>
    <property type="molecule type" value="Genomic_DNA"/>
</dbReference>
<dbReference type="GO" id="GO:0005869">
    <property type="term" value="C:dynactin complex"/>
    <property type="evidence" value="ECO:0007669"/>
    <property type="project" value="InterPro"/>
</dbReference>
<evidence type="ECO:0000256" key="1">
    <source>
        <dbReference type="SAM" id="MobiDB-lite"/>
    </source>
</evidence>
<reference evidence="2" key="1">
    <citation type="submission" date="2020-01" db="EMBL/GenBank/DDBJ databases">
        <title>Development of genomics and gene disruption for Polysphondylium violaceum indicates a role for the polyketide synthase stlB in stalk morphogenesis.</title>
        <authorList>
            <person name="Narita B."/>
            <person name="Kawabe Y."/>
            <person name="Kin K."/>
            <person name="Saito T."/>
            <person name="Gibbs R."/>
            <person name="Kuspa A."/>
            <person name="Muzny D."/>
            <person name="Queller D."/>
            <person name="Richards S."/>
            <person name="Strassman J."/>
            <person name="Sucgang R."/>
            <person name="Worley K."/>
            <person name="Schaap P."/>
        </authorList>
    </citation>
    <scope>NUCLEOTIDE SEQUENCE</scope>
    <source>
        <strain evidence="2">QSvi11</strain>
    </source>
</reference>
<evidence type="ECO:0008006" key="4">
    <source>
        <dbReference type="Google" id="ProtNLM"/>
    </source>
</evidence>
<feature type="compositionally biased region" description="Low complexity" evidence="1">
    <location>
        <begin position="55"/>
        <end position="79"/>
    </location>
</feature>
<dbReference type="Pfam" id="PF07426">
    <property type="entry name" value="Dynactin_p22"/>
    <property type="match status" value="1"/>
</dbReference>
<proteinExistence type="predicted"/>
<dbReference type="PANTHER" id="PTHR28360">
    <property type="entry name" value="DYNACTIN SUBUNIT 3"/>
    <property type="match status" value="1"/>
</dbReference>
<dbReference type="PANTHER" id="PTHR28360:SF1">
    <property type="entry name" value="DYNACTIN SUBUNIT 3"/>
    <property type="match status" value="1"/>
</dbReference>
<dbReference type="AlphaFoldDB" id="A0A8J4Q413"/>
<keyword evidence="3" id="KW-1185">Reference proteome</keyword>
<protein>
    <recommendedName>
        <fullName evidence="4">Dynactin 22 kDa subunit</fullName>
    </recommendedName>
</protein>
<dbReference type="Proteomes" id="UP000695562">
    <property type="component" value="Unassembled WGS sequence"/>
</dbReference>
<accession>A0A8J4Q413</accession>